<dbReference type="RefSeq" id="WP_127161822.1">
    <property type="nucleotide sequence ID" value="NZ_CP029822.1"/>
</dbReference>
<reference evidence="8" key="1">
    <citation type="submission" date="2018-06" db="EMBL/GenBank/DDBJ databases">
        <title>Complete genome of Pseudomonas insecticola strain QZS01.</title>
        <authorList>
            <person name="Wang J."/>
            <person name="Su Q."/>
        </authorList>
    </citation>
    <scope>NUCLEOTIDE SEQUENCE [LARGE SCALE GENOMIC DNA]</scope>
    <source>
        <strain evidence="8">QZS01</strain>
    </source>
</reference>
<dbReference type="Gene3D" id="1.10.10.10">
    <property type="entry name" value="Winged helix-like DNA-binding domain superfamily/Winged helix DNA-binding domain"/>
    <property type="match status" value="1"/>
</dbReference>
<organism evidence="7 8">
    <name type="scientific">Entomomonas moraniae</name>
    <dbReference type="NCBI Taxonomy" id="2213226"/>
    <lineage>
        <taxon>Bacteria</taxon>
        <taxon>Pseudomonadati</taxon>
        <taxon>Pseudomonadota</taxon>
        <taxon>Gammaproteobacteria</taxon>
        <taxon>Pseudomonadales</taxon>
        <taxon>Pseudomonadaceae</taxon>
        <taxon>Entomomonas</taxon>
    </lineage>
</organism>
<dbReference type="InterPro" id="IPR051446">
    <property type="entry name" value="HTH_trans_reg/aminotransferase"/>
</dbReference>
<protein>
    <submittedName>
        <fullName evidence="7">PLP-dependent aminotransferase family protein</fullName>
    </submittedName>
</protein>
<dbReference type="Pfam" id="PF00392">
    <property type="entry name" value="GntR"/>
    <property type="match status" value="1"/>
</dbReference>
<evidence type="ECO:0000256" key="3">
    <source>
        <dbReference type="ARBA" id="ARBA00023015"/>
    </source>
</evidence>
<dbReference type="InterPro" id="IPR015424">
    <property type="entry name" value="PyrdxlP-dep_Trfase"/>
</dbReference>
<keyword evidence="8" id="KW-1185">Reference proteome</keyword>
<gene>
    <name evidence="7" type="ORF">DM558_02030</name>
</gene>
<dbReference type="Proteomes" id="UP000273143">
    <property type="component" value="Chromosome"/>
</dbReference>
<feature type="domain" description="HTH gntR-type" evidence="6">
    <location>
        <begin position="16"/>
        <end position="84"/>
    </location>
</feature>
<keyword evidence="3" id="KW-0805">Transcription regulation</keyword>
<evidence type="ECO:0000313" key="7">
    <source>
        <dbReference type="EMBL" id="AZS49630.1"/>
    </source>
</evidence>
<dbReference type="Pfam" id="PF00155">
    <property type="entry name" value="Aminotran_1_2"/>
    <property type="match status" value="1"/>
</dbReference>
<proteinExistence type="inferred from homology"/>
<evidence type="ECO:0000313" key="8">
    <source>
        <dbReference type="Proteomes" id="UP000273143"/>
    </source>
</evidence>
<evidence type="ECO:0000256" key="2">
    <source>
        <dbReference type="ARBA" id="ARBA00022898"/>
    </source>
</evidence>
<dbReference type="GO" id="GO:0003700">
    <property type="term" value="F:DNA-binding transcription factor activity"/>
    <property type="evidence" value="ECO:0007669"/>
    <property type="project" value="InterPro"/>
</dbReference>
<name>A0A3S9XB44_9GAMM</name>
<sequence length="488" mass="54249">MKNKQSTFPTIIIKSGVIKDQVYFAIKDAILEGRLKAGARIPSSRGLAEMLSVSRNSVLAGLERLFDEGYLISKVGSGTYVTALIPDEFVVVPNGSSKACNDRVSRLTISPAMEAVHSLWQKTQPQLGRHKLFNVGVGCVDLFPHEIWGRLLGRAWRQTRKSLGSVGDPKGYLPLRKNISDYVRSVRGINCSAEQVIIVNGTQQAMNLVAQVLLTKGDKVWLDNPGYDGALSVFTVAGANVQSIPNDEDGMDIEQGKQICPDPKLIFITPSHQFPMGGMLSLPRRLSLLDWVAEKEVWILEDDYNSEFRYTTHPIQALQGLDKYQRVIYAGTFSKMMFPEFRLGFLIVPPQLTEFFTVAKYYADTCSAFLDQATLALFIAEGHYARHIRRVRAACLQRQKVLIAAIQRYLPDKLSIHAADSGIHLLCWLRGSLAEADAITKCREAGLGVQPLSRYCQQPIDRQGLLLGYAAHTEQQIIEGVKQLATIL</sequence>
<dbReference type="GO" id="GO:0008483">
    <property type="term" value="F:transaminase activity"/>
    <property type="evidence" value="ECO:0007669"/>
    <property type="project" value="UniProtKB-KW"/>
</dbReference>
<accession>A0A3S9XB44</accession>
<dbReference type="AlphaFoldDB" id="A0A3S9XB44"/>
<keyword evidence="4" id="KW-0238">DNA-binding</keyword>
<keyword evidence="2" id="KW-0663">Pyridoxal phosphate</keyword>
<keyword evidence="7" id="KW-0032">Aminotransferase</keyword>
<keyword evidence="5" id="KW-0804">Transcription</keyword>
<dbReference type="SMART" id="SM00345">
    <property type="entry name" value="HTH_GNTR"/>
    <property type="match status" value="1"/>
</dbReference>
<dbReference type="InterPro" id="IPR015421">
    <property type="entry name" value="PyrdxlP-dep_Trfase_major"/>
</dbReference>
<dbReference type="SUPFAM" id="SSF46785">
    <property type="entry name" value="Winged helix' DNA-binding domain"/>
    <property type="match status" value="1"/>
</dbReference>
<dbReference type="SUPFAM" id="SSF53383">
    <property type="entry name" value="PLP-dependent transferases"/>
    <property type="match status" value="1"/>
</dbReference>
<dbReference type="PANTHER" id="PTHR46577">
    <property type="entry name" value="HTH-TYPE TRANSCRIPTIONAL REGULATORY PROTEIN GABR"/>
    <property type="match status" value="1"/>
</dbReference>
<evidence type="ECO:0000259" key="6">
    <source>
        <dbReference type="PROSITE" id="PS50949"/>
    </source>
</evidence>
<dbReference type="CDD" id="cd07377">
    <property type="entry name" value="WHTH_GntR"/>
    <property type="match status" value="1"/>
</dbReference>
<dbReference type="GO" id="GO:0030170">
    <property type="term" value="F:pyridoxal phosphate binding"/>
    <property type="evidence" value="ECO:0007669"/>
    <property type="project" value="InterPro"/>
</dbReference>
<dbReference type="CDD" id="cd00609">
    <property type="entry name" value="AAT_like"/>
    <property type="match status" value="1"/>
</dbReference>
<comment type="similarity">
    <text evidence="1">In the C-terminal section; belongs to the class-I pyridoxal-phosphate-dependent aminotransferase family.</text>
</comment>
<dbReference type="InterPro" id="IPR004839">
    <property type="entry name" value="Aminotransferase_I/II_large"/>
</dbReference>
<dbReference type="InterPro" id="IPR036388">
    <property type="entry name" value="WH-like_DNA-bd_sf"/>
</dbReference>
<dbReference type="InterPro" id="IPR000524">
    <property type="entry name" value="Tscrpt_reg_HTH_GntR"/>
</dbReference>
<dbReference type="GO" id="GO:0003677">
    <property type="term" value="F:DNA binding"/>
    <property type="evidence" value="ECO:0007669"/>
    <property type="project" value="UniProtKB-KW"/>
</dbReference>
<dbReference type="PANTHER" id="PTHR46577:SF1">
    <property type="entry name" value="HTH-TYPE TRANSCRIPTIONAL REGULATORY PROTEIN GABR"/>
    <property type="match status" value="1"/>
</dbReference>
<evidence type="ECO:0000256" key="4">
    <source>
        <dbReference type="ARBA" id="ARBA00023125"/>
    </source>
</evidence>
<dbReference type="PROSITE" id="PS50949">
    <property type="entry name" value="HTH_GNTR"/>
    <property type="match status" value="1"/>
</dbReference>
<evidence type="ECO:0000256" key="1">
    <source>
        <dbReference type="ARBA" id="ARBA00005384"/>
    </source>
</evidence>
<dbReference type="InterPro" id="IPR036390">
    <property type="entry name" value="WH_DNA-bd_sf"/>
</dbReference>
<dbReference type="KEGG" id="emo:DM558_02030"/>
<evidence type="ECO:0000256" key="5">
    <source>
        <dbReference type="ARBA" id="ARBA00023163"/>
    </source>
</evidence>
<dbReference type="EMBL" id="CP029822">
    <property type="protein sequence ID" value="AZS49630.1"/>
    <property type="molecule type" value="Genomic_DNA"/>
</dbReference>
<dbReference type="Gene3D" id="3.40.640.10">
    <property type="entry name" value="Type I PLP-dependent aspartate aminotransferase-like (Major domain)"/>
    <property type="match status" value="1"/>
</dbReference>
<keyword evidence="7" id="KW-0808">Transferase</keyword>